<dbReference type="PANTHER" id="PTHR43280:SF2">
    <property type="entry name" value="HTH-TYPE TRANSCRIPTIONAL REGULATOR EXSA"/>
    <property type="match status" value="1"/>
</dbReference>
<evidence type="ECO:0000313" key="5">
    <source>
        <dbReference type="EMBL" id="RXS75956.1"/>
    </source>
</evidence>
<evidence type="ECO:0000256" key="2">
    <source>
        <dbReference type="ARBA" id="ARBA00023125"/>
    </source>
</evidence>
<dbReference type="EMBL" id="SDKC01000001">
    <property type="protein sequence ID" value="RXS75956.1"/>
    <property type="molecule type" value="Genomic_DNA"/>
</dbReference>
<dbReference type="SUPFAM" id="SSF46689">
    <property type="entry name" value="Homeodomain-like"/>
    <property type="match status" value="2"/>
</dbReference>
<feature type="domain" description="HTH araC/xylS-type" evidence="4">
    <location>
        <begin position="298"/>
        <end position="396"/>
    </location>
</feature>
<evidence type="ECO:0000259" key="4">
    <source>
        <dbReference type="PROSITE" id="PS01124"/>
    </source>
</evidence>
<dbReference type="PROSITE" id="PS00041">
    <property type="entry name" value="HTH_ARAC_FAMILY_1"/>
    <property type="match status" value="1"/>
</dbReference>
<accession>A0A4Q1RJM5</accession>
<protein>
    <submittedName>
        <fullName evidence="5">AraC family transcriptional regulator</fullName>
    </submittedName>
</protein>
<dbReference type="OrthoDB" id="184994at2"/>
<keyword evidence="1" id="KW-0805">Transcription regulation</keyword>
<comment type="caution">
    <text evidence="5">The sequence shown here is derived from an EMBL/GenBank/DDBJ whole genome shotgun (WGS) entry which is preliminary data.</text>
</comment>
<gene>
    <name evidence="5" type="ORF">ETP43_12580</name>
</gene>
<evidence type="ECO:0000256" key="3">
    <source>
        <dbReference type="ARBA" id="ARBA00023163"/>
    </source>
</evidence>
<sequence>MTETYVLKQMVSLAHTPFQIVNRDGSVELGVGMRNVERLFYEKNHQMIAVARERAREYPVIFAEKRLLFAVFPEDPVTGQILLAGPVVSRALSREQLIEVRREWNMGKTDYQPPVTSIKKMVSMMLLLHWQSTGVTMSVDEFWKKNRKNYQSGQEFERRLSRELFQYQENVGLHNPYEQELREMNSITNGDMEALSRSMSETYEGEIGILAKDPLRSAKNVAIGNITLASRAAIRGGMSTEKSFSLADSFSQQVEEIENLPEVEAFKREIKFTYARMVKEEKNNEIVEGENQVNPLIAQVKDYVFHHLHGAIQVQDIAQALQVNPDYLSHLFSTSENITMIEYIRQEKVRRGENLLKYSDYRVQDIAFYLGFSSQSHFARIFQKTTGMNPNEYRKTFGNKKKWKTKASEST</sequence>
<name>A0A4Q1RJM5_9FIRM</name>
<dbReference type="InterPro" id="IPR018060">
    <property type="entry name" value="HTH_AraC"/>
</dbReference>
<reference evidence="5 6" key="1">
    <citation type="submission" date="2019-01" db="EMBL/GenBank/DDBJ databases">
        <title>Blautia sp. nov. KGMB01111 isolated human feces.</title>
        <authorList>
            <person name="Park J.-E."/>
            <person name="Kim J.-S."/>
            <person name="Park S.-H."/>
        </authorList>
    </citation>
    <scope>NUCLEOTIDE SEQUENCE [LARGE SCALE GENOMIC DNA]</scope>
    <source>
        <strain evidence="5 6">KGMB01111</strain>
    </source>
</reference>
<proteinExistence type="predicted"/>
<keyword evidence="2" id="KW-0238">DNA-binding</keyword>
<dbReference type="Pfam" id="PF12833">
    <property type="entry name" value="HTH_18"/>
    <property type="match status" value="1"/>
</dbReference>
<dbReference type="InterPro" id="IPR009057">
    <property type="entry name" value="Homeodomain-like_sf"/>
</dbReference>
<organism evidence="5 6">
    <name type="scientific">Blautia faecicola</name>
    <dbReference type="NCBI Taxonomy" id="2509240"/>
    <lineage>
        <taxon>Bacteria</taxon>
        <taxon>Bacillati</taxon>
        <taxon>Bacillota</taxon>
        <taxon>Clostridia</taxon>
        <taxon>Lachnospirales</taxon>
        <taxon>Lachnospiraceae</taxon>
        <taxon>Blautia</taxon>
    </lineage>
</organism>
<evidence type="ECO:0000313" key="6">
    <source>
        <dbReference type="Proteomes" id="UP000290106"/>
    </source>
</evidence>
<dbReference type="RefSeq" id="WP_129258413.1">
    <property type="nucleotide sequence ID" value="NZ_SDKC01000001.1"/>
</dbReference>
<keyword evidence="6" id="KW-1185">Reference proteome</keyword>
<keyword evidence="3" id="KW-0804">Transcription</keyword>
<dbReference type="GO" id="GO:0043565">
    <property type="term" value="F:sequence-specific DNA binding"/>
    <property type="evidence" value="ECO:0007669"/>
    <property type="project" value="InterPro"/>
</dbReference>
<dbReference type="Proteomes" id="UP000290106">
    <property type="component" value="Unassembled WGS sequence"/>
</dbReference>
<dbReference type="InterPro" id="IPR018062">
    <property type="entry name" value="HTH_AraC-typ_CS"/>
</dbReference>
<dbReference type="SMART" id="SM00342">
    <property type="entry name" value="HTH_ARAC"/>
    <property type="match status" value="1"/>
</dbReference>
<dbReference type="AlphaFoldDB" id="A0A4Q1RJM5"/>
<dbReference type="Gene3D" id="1.10.10.60">
    <property type="entry name" value="Homeodomain-like"/>
    <property type="match status" value="2"/>
</dbReference>
<dbReference type="PANTHER" id="PTHR43280">
    <property type="entry name" value="ARAC-FAMILY TRANSCRIPTIONAL REGULATOR"/>
    <property type="match status" value="1"/>
</dbReference>
<dbReference type="InterPro" id="IPR020449">
    <property type="entry name" value="Tscrpt_reg_AraC-type_HTH"/>
</dbReference>
<dbReference type="PRINTS" id="PR00032">
    <property type="entry name" value="HTHARAC"/>
</dbReference>
<dbReference type="PROSITE" id="PS01124">
    <property type="entry name" value="HTH_ARAC_FAMILY_2"/>
    <property type="match status" value="1"/>
</dbReference>
<dbReference type="GO" id="GO:0003700">
    <property type="term" value="F:DNA-binding transcription factor activity"/>
    <property type="evidence" value="ECO:0007669"/>
    <property type="project" value="InterPro"/>
</dbReference>
<evidence type="ECO:0000256" key="1">
    <source>
        <dbReference type="ARBA" id="ARBA00023015"/>
    </source>
</evidence>